<protein>
    <submittedName>
        <fullName evidence="5">DNA glycosylase</fullName>
    </submittedName>
</protein>
<reference evidence="5" key="1">
    <citation type="journal article" date="2020" name="Stud. Mycol.">
        <title>101 Dothideomycetes genomes: a test case for predicting lifestyles and emergence of pathogens.</title>
        <authorList>
            <person name="Haridas S."/>
            <person name="Albert R."/>
            <person name="Binder M."/>
            <person name="Bloem J."/>
            <person name="Labutti K."/>
            <person name="Salamov A."/>
            <person name="Andreopoulos B."/>
            <person name="Baker S."/>
            <person name="Barry K."/>
            <person name="Bills G."/>
            <person name="Bluhm B."/>
            <person name="Cannon C."/>
            <person name="Castanera R."/>
            <person name="Culley D."/>
            <person name="Daum C."/>
            <person name="Ezra D."/>
            <person name="Gonzalez J."/>
            <person name="Henrissat B."/>
            <person name="Kuo A."/>
            <person name="Liang C."/>
            <person name="Lipzen A."/>
            <person name="Lutzoni F."/>
            <person name="Magnuson J."/>
            <person name="Mondo S."/>
            <person name="Nolan M."/>
            <person name="Ohm R."/>
            <person name="Pangilinan J."/>
            <person name="Park H.-J."/>
            <person name="Ramirez L."/>
            <person name="Alfaro M."/>
            <person name="Sun H."/>
            <person name="Tritt A."/>
            <person name="Yoshinaga Y."/>
            <person name="Zwiers L.-H."/>
            <person name="Turgeon B."/>
            <person name="Goodwin S."/>
            <person name="Spatafora J."/>
            <person name="Crous P."/>
            <person name="Grigoriev I."/>
        </authorList>
    </citation>
    <scope>NUCLEOTIDE SEQUENCE</scope>
    <source>
        <strain evidence="5">CBS 480.64</strain>
    </source>
</reference>
<evidence type="ECO:0000256" key="1">
    <source>
        <dbReference type="ARBA" id="ARBA00004123"/>
    </source>
</evidence>
<dbReference type="GO" id="GO:0003677">
    <property type="term" value="F:DNA binding"/>
    <property type="evidence" value="ECO:0007669"/>
    <property type="project" value="InterPro"/>
</dbReference>
<sequence length="196" mass="22234">IPPLSAPTFGLIQESLRSEPFWLLVACSLLNKTNSRSALPIFHTLKTTYPTPEDIISADEETIKEMLRPLGLFNKRAKTLKDLAGEWVEHPPQRGKRYKVKDYPDTGDHNGNAAHPNGTNTHPPSEENCKGALEIGHLPGCGRYAYDAWRIFCRDELRFSGGVVIGEPEWKRVNPQDKELRAYVKWLWAKEGVVWD</sequence>
<dbReference type="Gene3D" id="1.10.340.30">
    <property type="entry name" value="Hypothetical protein, domain 2"/>
    <property type="match status" value="1"/>
</dbReference>
<organism evidence="5 6">
    <name type="scientific">Piedraia hortae CBS 480.64</name>
    <dbReference type="NCBI Taxonomy" id="1314780"/>
    <lineage>
        <taxon>Eukaryota</taxon>
        <taxon>Fungi</taxon>
        <taxon>Dikarya</taxon>
        <taxon>Ascomycota</taxon>
        <taxon>Pezizomycotina</taxon>
        <taxon>Dothideomycetes</taxon>
        <taxon>Dothideomycetidae</taxon>
        <taxon>Capnodiales</taxon>
        <taxon>Piedraiaceae</taxon>
        <taxon>Piedraia</taxon>
    </lineage>
</organism>
<comment type="subcellular location">
    <subcellularLocation>
        <location evidence="1">Nucleus</location>
    </subcellularLocation>
</comment>
<dbReference type="Proteomes" id="UP000799421">
    <property type="component" value="Unassembled WGS sequence"/>
</dbReference>
<gene>
    <name evidence="5" type="ORF">K470DRAFT_192747</name>
</gene>
<dbReference type="InterPro" id="IPR011257">
    <property type="entry name" value="DNA_glycosylase"/>
</dbReference>
<feature type="domain" description="HhH-GPD" evidence="4">
    <location>
        <begin position="29"/>
        <end position="105"/>
    </location>
</feature>
<dbReference type="GO" id="GO:0003824">
    <property type="term" value="F:catalytic activity"/>
    <property type="evidence" value="ECO:0007669"/>
    <property type="project" value="InterPro"/>
</dbReference>
<feature type="non-terminal residue" evidence="5">
    <location>
        <position position="196"/>
    </location>
</feature>
<name>A0A6A7C9J7_9PEZI</name>
<evidence type="ECO:0000313" key="5">
    <source>
        <dbReference type="EMBL" id="KAF2863675.1"/>
    </source>
</evidence>
<dbReference type="SUPFAM" id="SSF48150">
    <property type="entry name" value="DNA-glycosylase"/>
    <property type="match status" value="1"/>
</dbReference>
<dbReference type="GO" id="GO:0005634">
    <property type="term" value="C:nucleus"/>
    <property type="evidence" value="ECO:0007669"/>
    <property type="project" value="UniProtKB-SubCell"/>
</dbReference>
<evidence type="ECO:0000256" key="3">
    <source>
        <dbReference type="SAM" id="MobiDB-lite"/>
    </source>
</evidence>
<dbReference type="PANTHER" id="PTHR15074:SF0">
    <property type="entry name" value="METHYL-CPG-BINDING DOMAIN PROTEIN 4-LIKE PROTEIN"/>
    <property type="match status" value="1"/>
</dbReference>
<dbReference type="InterPro" id="IPR003265">
    <property type="entry name" value="HhH-GPD_domain"/>
</dbReference>
<dbReference type="PANTHER" id="PTHR15074">
    <property type="entry name" value="METHYL-CPG-BINDING PROTEIN"/>
    <property type="match status" value="1"/>
</dbReference>
<dbReference type="InterPro" id="IPR045138">
    <property type="entry name" value="MeCP2/MBD4"/>
</dbReference>
<evidence type="ECO:0000256" key="2">
    <source>
        <dbReference type="ARBA" id="ARBA00023242"/>
    </source>
</evidence>
<dbReference type="GO" id="GO:0006285">
    <property type="term" value="P:base-excision repair, AP site formation"/>
    <property type="evidence" value="ECO:0007669"/>
    <property type="project" value="UniProtKB-ARBA"/>
</dbReference>
<dbReference type="AlphaFoldDB" id="A0A6A7C9J7"/>
<evidence type="ECO:0000313" key="6">
    <source>
        <dbReference type="Proteomes" id="UP000799421"/>
    </source>
</evidence>
<dbReference type="Pfam" id="PF00730">
    <property type="entry name" value="HhH-GPD"/>
    <property type="match status" value="1"/>
</dbReference>
<feature type="non-terminal residue" evidence="5">
    <location>
        <position position="1"/>
    </location>
</feature>
<accession>A0A6A7C9J7</accession>
<keyword evidence="6" id="KW-1185">Reference proteome</keyword>
<dbReference type="OrthoDB" id="10265068at2759"/>
<keyword evidence="2" id="KW-0539">Nucleus</keyword>
<feature type="region of interest" description="Disordered" evidence="3">
    <location>
        <begin position="96"/>
        <end position="127"/>
    </location>
</feature>
<dbReference type="EMBL" id="MU005960">
    <property type="protein sequence ID" value="KAF2863675.1"/>
    <property type="molecule type" value="Genomic_DNA"/>
</dbReference>
<proteinExistence type="predicted"/>
<evidence type="ECO:0000259" key="4">
    <source>
        <dbReference type="Pfam" id="PF00730"/>
    </source>
</evidence>